<accession>A0A8S9PNL3</accession>
<reference evidence="1" key="1">
    <citation type="submission" date="2019-12" db="EMBL/GenBank/DDBJ databases">
        <title>Genome sequencing and annotation of Brassica cretica.</title>
        <authorList>
            <person name="Studholme D.J."/>
            <person name="Sarris P."/>
        </authorList>
    </citation>
    <scope>NUCLEOTIDE SEQUENCE</scope>
    <source>
        <strain evidence="1">PFS-109/04</strain>
        <tissue evidence="1">Leaf</tissue>
    </source>
</reference>
<dbReference type="Proteomes" id="UP000712600">
    <property type="component" value="Unassembled WGS sequence"/>
</dbReference>
<organism evidence="1 2">
    <name type="scientific">Brassica cretica</name>
    <name type="common">Mustard</name>
    <dbReference type="NCBI Taxonomy" id="69181"/>
    <lineage>
        <taxon>Eukaryota</taxon>
        <taxon>Viridiplantae</taxon>
        <taxon>Streptophyta</taxon>
        <taxon>Embryophyta</taxon>
        <taxon>Tracheophyta</taxon>
        <taxon>Spermatophyta</taxon>
        <taxon>Magnoliopsida</taxon>
        <taxon>eudicotyledons</taxon>
        <taxon>Gunneridae</taxon>
        <taxon>Pentapetalae</taxon>
        <taxon>rosids</taxon>
        <taxon>malvids</taxon>
        <taxon>Brassicales</taxon>
        <taxon>Brassicaceae</taxon>
        <taxon>Brassiceae</taxon>
        <taxon>Brassica</taxon>
    </lineage>
</organism>
<sequence length="353" mass="40651">MTNHHLSQILYCFFNLLTTLNRHLFTFPFPPHPRHITVDRISHKRRYLECKAFFTETPSKHEAIHVSDVTQSAALISHGSVDVKCHHQLTYVADQRGRCSYTRKSDKRCTDSVWSIHKTVCDHPGVIKLQETDKIGFLERGSSPVPGRDLCIQVSETDKIGFLERGSSPVPGRDLCIQVSDTKSPRPLIAVKPLFLRWRISHKRRYLECKAFFTETPSKHEAIHVSDVTQSAALISHGSVDVKCHHQLTYVADQRGRCSYTRRRTRRRLETQPRDLSIWGIQVYPEGKVLRRMNEEVTCFKPTKLDFWKEVRGDTDKMQMLMCVKLKAEVCACARARKGFVHTSIGFVLLQNV</sequence>
<name>A0A8S9PNL3_BRACR</name>
<dbReference type="EMBL" id="QGKX02001347">
    <property type="protein sequence ID" value="KAF3522359.1"/>
    <property type="molecule type" value="Genomic_DNA"/>
</dbReference>
<evidence type="ECO:0000313" key="1">
    <source>
        <dbReference type="EMBL" id="KAF3522359.1"/>
    </source>
</evidence>
<proteinExistence type="predicted"/>
<evidence type="ECO:0000313" key="2">
    <source>
        <dbReference type="Proteomes" id="UP000712600"/>
    </source>
</evidence>
<protein>
    <submittedName>
        <fullName evidence="1">Uncharacterized protein</fullName>
    </submittedName>
</protein>
<gene>
    <name evidence="1" type="ORF">F2Q69_00051060</name>
</gene>
<dbReference type="AlphaFoldDB" id="A0A8S9PNL3"/>
<comment type="caution">
    <text evidence="1">The sequence shown here is derived from an EMBL/GenBank/DDBJ whole genome shotgun (WGS) entry which is preliminary data.</text>
</comment>